<dbReference type="NCBIfam" id="TIGR00180">
    <property type="entry name" value="parB_part"/>
    <property type="match status" value="1"/>
</dbReference>
<feature type="compositionally biased region" description="Low complexity" evidence="2">
    <location>
        <begin position="18"/>
        <end position="32"/>
    </location>
</feature>
<evidence type="ECO:0000259" key="3">
    <source>
        <dbReference type="SMART" id="SM00470"/>
    </source>
</evidence>
<dbReference type="Gene3D" id="3.90.1530.30">
    <property type="match status" value="1"/>
</dbReference>
<feature type="compositionally biased region" description="Acidic residues" evidence="2">
    <location>
        <begin position="268"/>
        <end position="283"/>
    </location>
</feature>
<dbReference type="Pfam" id="PF06613">
    <property type="entry name" value="KorB_C"/>
    <property type="match status" value="1"/>
</dbReference>
<dbReference type="CDD" id="cd16398">
    <property type="entry name" value="KorB_N_like"/>
    <property type="match status" value="1"/>
</dbReference>
<dbReference type="InterPro" id="IPR042075">
    <property type="entry name" value="KorB_DNA-db"/>
</dbReference>
<dbReference type="SMART" id="SM00470">
    <property type="entry name" value="ParB"/>
    <property type="match status" value="1"/>
</dbReference>
<dbReference type="InterPro" id="IPR013741">
    <property type="entry name" value="KorB_domain"/>
</dbReference>
<protein>
    <submittedName>
        <fullName evidence="4">ParB/RepB/Spo0J family partition protein</fullName>
    </submittedName>
</protein>
<evidence type="ECO:0000313" key="5">
    <source>
        <dbReference type="Proteomes" id="UP000615989"/>
    </source>
</evidence>
<feature type="domain" description="ParB-like N-terminal" evidence="3">
    <location>
        <begin position="45"/>
        <end position="138"/>
    </location>
</feature>
<dbReference type="PANTHER" id="PTHR33375:SF1">
    <property type="entry name" value="CHROMOSOME-PARTITIONING PROTEIN PARB-RELATED"/>
    <property type="match status" value="1"/>
</dbReference>
<dbReference type="SUPFAM" id="SSF110849">
    <property type="entry name" value="ParB/Sulfiredoxin"/>
    <property type="match status" value="1"/>
</dbReference>
<dbReference type="Pfam" id="PF02195">
    <property type="entry name" value="ParB_N"/>
    <property type="match status" value="1"/>
</dbReference>
<evidence type="ECO:0000256" key="2">
    <source>
        <dbReference type="SAM" id="MobiDB-lite"/>
    </source>
</evidence>
<dbReference type="Pfam" id="PF08535">
    <property type="entry name" value="KorB"/>
    <property type="match status" value="1"/>
</dbReference>
<keyword evidence="5" id="KW-1185">Reference proteome</keyword>
<dbReference type="SUPFAM" id="SSF50037">
    <property type="entry name" value="C-terminal domain of transcriptional repressors"/>
    <property type="match status" value="1"/>
</dbReference>
<dbReference type="Proteomes" id="UP000615989">
    <property type="component" value="Unassembled WGS sequence"/>
</dbReference>
<dbReference type="InterPro" id="IPR037048">
    <property type="entry name" value="KorB_C_sf"/>
</dbReference>
<name>A0ABX1PQW3_9RHOO</name>
<dbReference type="Gene3D" id="2.30.30.150">
    <property type="entry name" value="KorB, C-terminal domain"/>
    <property type="match status" value="1"/>
</dbReference>
<gene>
    <name evidence="4" type="ORF">GO606_16480</name>
</gene>
<accession>A0ABX1PQW3</accession>
<dbReference type="InterPro" id="IPR008988">
    <property type="entry name" value="Transcriptional_repressor_C"/>
</dbReference>
<feature type="compositionally biased region" description="Basic and acidic residues" evidence="2">
    <location>
        <begin position="288"/>
        <end position="298"/>
    </location>
</feature>
<evidence type="ECO:0000256" key="1">
    <source>
        <dbReference type="ARBA" id="ARBA00006295"/>
    </source>
</evidence>
<dbReference type="SUPFAM" id="SSF109709">
    <property type="entry name" value="KorB DNA-binding domain-like"/>
    <property type="match status" value="1"/>
</dbReference>
<dbReference type="InterPro" id="IPR003115">
    <property type="entry name" value="ParB_N"/>
</dbReference>
<organism evidence="4 5">
    <name type="scientific">Aromatoleum anaerobium</name>
    <dbReference type="NCBI Taxonomy" id="182180"/>
    <lineage>
        <taxon>Bacteria</taxon>
        <taxon>Pseudomonadati</taxon>
        <taxon>Pseudomonadota</taxon>
        <taxon>Betaproteobacteria</taxon>
        <taxon>Rhodocyclales</taxon>
        <taxon>Rhodocyclaceae</taxon>
        <taxon>Aromatoleum</taxon>
    </lineage>
</organism>
<comment type="similarity">
    <text evidence="1">Belongs to the ParB family.</text>
</comment>
<dbReference type="InterPro" id="IPR050336">
    <property type="entry name" value="Chromosome_partition/occlusion"/>
</dbReference>
<dbReference type="RefSeq" id="WP_169119610.1">
    <property type="nucleotide sequence ID" value="NZ_WTVG02000001.1"/>
</dbReference>
<reference evidence="4" key="1">
    <citation type="submission" date="2019-12" db="EMBL/GenBank/DDBJ databases">
        <title>Comparative genomics gives insights into the taxonomy of the Azoarcus-Aromatoleum group and reveals separate origins of nif in the plant-associated Azoarcus and non-plant-associated Aromatoleum sub-groups.</title>
        <authorList>
            <person name="Lafos M."/>
            <person name="Maluk M."/>
            <person name="Batista M."/>
            <person name="Junghare M."/>
            <person name="Carmona M."/>
            <person name="Faoro H."/>
            <person name="Cruz L.M."/>
            <person name="Battistoni F."/>
            <person name="De Souza E."/>
            <person name="Pedrosa F."/>
            <person name="Chen W.-M."/>
            <person name="Poole P.S."/>
            <person name="Dixon R.A."/>
            <person name="James E.K."/>
        </authorList>
    </citation>
    <scope>NUCLEOTIDE SEQUENCE</scope>
    <source>
        <strain evidence="4">LuFRes1</strain>
    </source>
</reference>
<feature type="region of interest" description="Disordered" evidence="2">
    <location>
        <begin position="266"/>
        <end position="298"/>
    </location>
</feature>
<dbReference type="InterPro" id="IPR010575">
    <property type="entry name" value="KorB_C"/>
</dbReference>
<evidence type="ECO:0000313" key="4">
    <source>
        <dbReference type="EMBL" id="NMG26283.1"/>
    </source>
</evidence>
<comment type="caution">
    <text evidence="4">The sequence shown here is derived from an EMBL/GenBank/DDBJ whole genome shotgun (WGS) entry which is preliminary data.</text>
</comment>
<dbReference type="PANTHER" id="PTHR33375">
    <property type="entry name" value="CHROMOSOME-PARTITIONING PROTEIN PARB-RELATED"/>
    <property type="match status" value="1"/>
</dbReference>
<dbReference type="Gene3D" id="6.10.250.140">
    <property type="match status" value="1"/>
</dbReference>
<sequence>MTAVKNAKKKAEEKPQASGLGLDSIGDLSGLLNEPEAVARGGGPLELPLDLIDEDPQQPRTADNPGFSPESIEEIGQTIKDRGVKSPISVRENPEVEGRYIINHGARRYRGSKWAEKTAIPAFIDNDYNHADQVIENLQRNELTPREIADFIGRELATGKKKSEIAREIGKSPAFVTQHVTLLDLPDPIAKAFNTGRANDVTVVNELVTAFKKNPEEVGAWLADDSQELTRGSVKLLREFLEDKRRQGDEDERDPNTVDALIGKTDAEAEEGEQGPEGVEEVEGGNTTKEKKEADPDKLKKAIIQVEHDGRPARLILNKRPPAEGWAWLQYEDDGMEFEADLIQVKLVALIEG</sequence>
<proteinExistence type="inferred from homology"/>
<dbReference type="Gene3D" id="1.10.10.730">
    <property type="entry name" value="KorB DNA-binding domain"/>
    <property type="match status" value="1"/>
</dbReference>
<feature type="region of interest" description="Disordered" evidence="2">
    <location>
        <begin position="1"/>
        <end position="87"/>
    </location>
</feature>
<dbReference type="InterPro" id="IPR036086">
    <property type="entry name" value="ParB/Sulfiredoxin_sf"/>
</dbReference>
<dbReference type="EMBL" id="WTVG01000063">
    <property type="protein sequence ID" value="NMG26283.1"/>
    <property type="molecule type" value="Genomic_DNA"/>
</dbReference>
<dbReference type="InterPro" id="IPR004437">
    <property type="entry name" value="ParB/RepB/Spo0J"/>
</dbReference>